<comment type="caution">
    <text evidence="2">The sequence shown here is derived from an EMBL/GenBank/DDBJ whole genome shotgun (WGS) entry which is preliminary data.</text>
</comment>
<evidence type="ECO:0000256" key="1">
    <source>
        <dbReference type="SAM" id="Phobius"/>
    </source>
</evidence>
<keyword evidence="1" id="KW-0472">Membrane</keyword>
<protein>
    <submittedName>
        <fullName evidence="2">Uncharacterized protein</fullName>
    </submittedName>
</protein>
<reference evidence="2 3" key="1">
    <citation type="submission" date="2016-07" db="EMBL/GenBank/DDBJ databases">
        <authorList>
            <person name="Jeong J.-J."/>
            <person name="Kim D.W."/>
            <person name="Sang M.K."/>
            <person name="Choi I.-G."/>
            <person name="Kim K.D."/>
        </authorList>
    </citation>
    <scope>NUCLEOTIDE SEQUENCE [LARGE SCALE GENOMIC DNA]</scope>
    <source>
        <strain evidence="2 3">UTM-3</strain>
    </source>
</reference>
<sequence>MFKGIRIIKGLYFSCIFWKEIQLAIPIKSVIGSEISKIRSRKAKITAKKVISGCKKRQICVSQFFHFSSGNVFVLAFLVVICFCQKLNFHKNL</sequence>
<dbReference type="Proteomes" id="UP000092651">
    <property type="component" value="Unassembled WGS sequence"/>
</dbReference>
<organism evidence="2 3">
    <name type="scientific">Chryseobacterium artocarpi</name>
    <dbReference type="NCBI Taxonomy" id="1414727"/>
    <lineage>
        <taxon>Bacteria</taxon>
        <taxon>Pseudomonadati</taxon>
        <taxon>Bacteroidota</taxon>
        <taxon>Flavobacteriia</taxon>
        <taxon>Flavobacteriales</taxon>
        <taxon>Weeksellaceae</taxon>
        <taxon>Chryseobacterium group</taxon>
        <taxon>Chryseobacterium</taxon>
    </lineage>
</organism>
<feature type="transmembrane region" description="Helical" evidence="1">
    <location>
        <begin position="64"/>
        <end position="84"/>
    </location>
</feature>
<evidence type="ECO:0000313" key="3">
    <source>
        <dbReference type="Proteomes" id="UP000092651"/>
    </source>
</evidence>
<keyword evidence="1" id="KW-1133">Transmembrane helix</keyword>
<name>A0A1B8ZLS8_9FLAO</name>
<proteinExistence type="predicted"/>
<evidence type="ECO:0000313" key="2">
    <source>
        <dbReference type="EMBL" id="OCA72507.1"/>
    </source>
</evidence>
<dbReference type="EMBL" id="MAYH01000023">
    <property type="protein sequence ID" value="OCA72507.1"/>
    <property type="molecule type" value="Genomic_DNA"/>
</dbReference>
<keyword evidence="3" id="KW-1185">Reference proteome</keyword>
<keyword evidence="1" id="KW-0812">Transmembrane</keyword>
<gene>
    <name evidence="2" type="ORF">BBI01_10320</name>
</gene>
<dbReference type="AlphaFoldDB" id="A0A1B8ZLS8"/>
<accession>A0A1B8ZLS8</accession>